<keyword evidence="2" id="KW-0574">Periplasm</keyword>
<dbReference type="SUPFAM" id="SSF48452">
    <property type="entry name" value="TPR-like"/>
    <property type="match status" value="1"/>
</dbReference>
<feature type="region of interest" description="Disordered" evidence="3">
    <location>
        <begin position="192"/>
        <end position="215"/>
    </location>
</feature>
<dbReference type="InterPro" id="IPR014162">
    <property type="entry name" value="CpoB_C"/>
</dbReference>
<feature type="coiled-coil region" evidence="2">
    <location>
        <begin position="61"/>
        <end position="88"/>
    </location>
</feature>
<sequence precursor="true">MKKLVLAAMLGLAATTSHASAFTLGNLFKNDAAKNEQAGQQKMQARQPLVLAQSSGDSVRIQQLEETIRQLNGRVEEMSFQLLQMQEQMRKTQSDNEFRFQELEKGSAGGGAAPAVAAAAAAGAAGSKKNDEIANIIDQPGTSAGARPSAGAPASNRSTTAPGETTLGSIEMDQSGRQVGASVNQNARNAAALPGVDSGSAPAKPTNQTASLGTESDSYRAAYNHILSGDYKTAEAEFTAYLQSYPKSARAADASFWLGEAQYSQGRYNDSAKTFLNAHQTYGSSPKAPEMLLKLGMSLAALDNRDTACATLREVGKRYPSASKPVTTKVASELKRLSC</sequence>
<evidence type="ECO:0000259" key="4">
    <source>
        <dbReference type="Pfam" id="PF13525"/>
    </source>
</evidence>
<keyword evidence="2" id="KW-0131">Cell cycle</keyword>
<feature type="compositionally biased region" description="Polar residues" evidence="3">
    <location>
        <begin position="156"/>
        <end position="168"/>
    </location>
</feature>
<name>A0A7W6LIT3_9HYPH</name>
<keyword evidence="1 2" id="KW-0732">Signal</keyword>
<dbReference type="GO" id="GO:0043093">
    <property type="term" value="P:FtsZ-dependent cytokinesis"/>
    <property type="evidence" value="ECO:0007669"/>
    <property type="project" value="UniProtKB-UniRule"/>
</dbReference>
<evidence type="ECO:0000313" key="6">
    <source>
        <dbReference type="Proteomes" id="UP000519897"/>
    </source>
</evidence>
<comment type="caution">
    <text evidence="5">The sequence shown here is derived from an EMBL/GenBank/DDBJ whole genome shotgun (WGS) entry which is preliminary data.</text>
</comment>
<dbReference type="GO" id="GO:0030288">
    <property type="term" value="C:outer membrane-bounded periplasmic space"/>
    <property type="evidence" value="ECO:0007669"/>
    <property type="project" value="UniProtKB-UniRule"/>
</dbReference>
<dbReference type="Pfam" id="PF13525">
    <property type="entry name" value="YfiO"/>
    <property type="match status" value="1"/>
</dbReference>
<feature type="region of interest" description="Disordered" evidence="3">
    <location>
        <begin position="138"/>
        <end position="168"/>
    </location>
</feature>
<dbReference type="HAMAP" id="MF_02066">
    <property type="entry name" value="CpoB"/>
    <property type="match status" value="1"/>
</dbReference>
<dbReference type="InterPro" id="IPR011990">
    <property type="entry name" value="TPR-like_helical_dom_sf"/>
</dbReference>
<organism evidence="5 6">
    <name type="scientific">Rhizobium rhizoryzae</name>
    <dbReference type="NCBI Taxonomy" id="451876"/>
    <lineage>
        <taxon>Bacteria</taxon>
        <taxon>Pseudomonadati</taxon>
        <taxon>Pseudomonadota</taxon>
        <taxon>Alphaproteobacteria</taxon>
        <taxon>Hyphomicrobiales</taxon>
        <taxon>Rhizobiaceae</taxon>
        <taxon>Rhizobium/Agrobacterium group</taxon>
        <taxon>Rhizobium</taxon>
    </lineage>
</organism>
<dbReference type="InterPro" id="IPR039565">
    <property type="entry name" value="BamD-like"/>
</dbReference>
<dbReference type="AlphaFoldDB" id="A0A7W6LIT3"/>
<gene>
    <name evidence="2" type="primary">cpoB</name>
    <name evidence="5" type="ORF">GGQ72_002398</name>
</gene>
<feature type="chain" id="PRO_5031641410" description="Cell division coordinator CpoB" evidence="2">
    <location>
        <begin position="20"/>
        <end position="339"/>
    </location>
</feature>
<accession>A0A7W6LIT3</accession>
<dbReference type="EMBL" id="JACIEC010000002">
    <property type="protein sequence ID" value="MBB4143846.1"/>
    <property type="molecule type" value="Genomic_DNA"/>
</dbReference>
<feature type="compositionally biased region" description="Low complexity" evidence="3">
    <location>
        <begin position="140"/>
        <end position="155"/>
    </location>
</feature>
<comment type="function">
    <text evidence="2">Mediates coordination of peptidoglycan synthesis and outer membrane constriction during cell division.</text>
</comment>
<proteinExistence type="inferred from homology"/>
<feature type="signal peptide" evidence="2">
    <location>
        <begin position="1"/>
        <end position="19"/>
    </location>
</feature>
<keyword evidence="2" id="KW-0175">Coiled coil</keyword>
<dbReference type="RefSeq" id="WP_062555661.1">
    <property type="nucleotide sequence ID" value="NZ_CP049250.1"/>
</dbReference>
<feature type="compositionally biased region" description="Polar residues" evidence="3">
    <location>
        <begin position="205"/>
        <end position="215"/>
    </location>
</feature>
<dbReference type="NCBIfam" id="TIGR02795">
    <property type="entry name" value="tol_pal_ybgF"/>
    <property type="match status" value="1"/>
</dbReference>
<evidence type="ECO:0000256" key="1">
    <source>
        <dbReference type="ARBA" id="ARBA00022729"/>
    </source>
</evidence>
<feature type="domain" description="Outer membrane lipoprotein BamD-like" evidence="4">
    <location>
        <begin position="214"/>
        <end position="304"/>
    </location>
</feature>
<dbReference type="Gene3D" id="1.25.40.10">
    <property type="entry name" value="Tetratricopeptide repeat domain"/>
    <property type="match status" value="1"/>
</dbReference>
<dbReference type="InterPro" id="IPR034706">
    <property type="entry name" value="CpoB"/>
</dbReference>
<keyword evidence="2" id="KW-0132">Cell division</keyword>
<protein>
    <recommendedName>
        <fullName evidence="2">Cell division coordinator CpoB</fullName>
    </recommendedName>
</protein>
<dbReference type="Proteomes" id="UP000519897">
    <property type="component" value="Unassembled WGS sequence"/>
</dbReference>
<evidence type="ECO:0000313" key="5">
    <source>
        <dbReference type="EMBL" id="MBB4143846.1"/>
    </source>
</evidence>
<comment type="similarity">
    <text evidence="2">Belongs to the CpoB family.</text>
</comment>
<evidence type="ECO:0000256" key="2">
    <source>
        <dbReference type="HAMAP-Rule" id="MF_02066"/>
    </source>
</evidence>
<keyword evidence="6" id="KW-1185">Reference proteome</keyword>
<comment type="subcellular location">
    <subcellularLocation>
        <location evidence="2">Periplasm</location>
    </subcellularLocation>
</comment>
<evidence type="ECO:0000256" key="3">
    <source>
        <dbReference type="SAM" id="MobiDB-lite"/>
    </source>
</evidence>
<reference evidence="5 6" key="1">
    <citation type="submission" date="2020-08" db="EMBL/GenBank/DDBJ databases">
        <title>Genomic Encyclopedia of Type Strains, Phase IV (KMG-IV): sequencing the most valuable type-strain genomes for metagenomic binning, comparative biology and taxonomic classification.</title>
        <authorList>
            <person name="Goeker M."/>
        </authorList>
    </citation>
    <scope>NUCLEOTIDE SEQUENCE [LARGE SCALE GENOMIC DNA]</scope>
    <source>
        <strain evidence="5 6">DSM 29514</strain>
    </source>
</reference>